<dbReference type="InterPro" id="IPR035906">
    <property type="entry name" value="MetI-like_sf"/>
</dbReference>
<dbReference type="Gene3D" id="1.10.3720.10">
    <property type="entry name" value="MetI-like"/>
    <property type="match status" value="1"/>
</dbReference>
<dbReference type="InterPro" id="IPR045621">
    <property type="entry name" value="BPD_transp_1_N"/>
</dbReference>
<dbReference type="PROSITE" id="PS50928">
    <property type="entry name" value="ABC_TM1"/>
    <property type="match status" value="1"/>
</dbReference>
<dbReference type="RefSeq" id="WP_008723745.1">
    <property type="nucleotide sequence ID" value="NZ_JAJFEB010000001.1"/>
</dbReference>
<protein>
    <submittedName>
        <fullName evidence="9">ABC transporter permease</fullName>
    </submittedName>
</protein>
<accession>A0ABV1D7D5</accession>
<keyword evidence="2 7" id="KW-0813">Transport</keyword>
<dbReference type="EMBL" id="JBBMFM010000034">
    <property type="protein sequence ID" value="MEQ2425502.1"/>
    <property type="molecule type" value="Genomic_DNA"/>
</dbReference>
<keyword evidence="10" id="KW-1185">Reference proteome</keyword>
<evidence type="ECO:0000256" key="6">
    <source>
        <dbReference type="ARBA" id="ARBA00023136"/>
    </source>
</evidence>
<feature type="domain" description="ABC transmembrane type-1" evidence="8">
    <location>
        <begin position="94"/>
        <end position="311"/>
    </location>
</feature>
<dbReference type="CDD" id="cd06261">
    <property type="entry name" value="TM_PBP2"/>
    <property type="match status" value="1"/>
</dbReference>
<keyword evidence="4" id="KW-0812">Transmembrane</keyword>
<name>A0ABV1D7D5_9FIRM</name>
<organism evidence="9 10">
    <name type="scientific">Enterocloster hominis</name>
    <name type="common">ex Hitch et al. 2024</name>
    <dbReference type="NCBI Taxonomy" id="1917870"/>
    <lineage>
        <taxon>Bacteria</taxon>
        <taxon>Bacillati</taxon>
        <taxon>Bacillota</taxon>
        <taxon>Clostridia</taxon>
        <taxon>Lachnospirales</taxon>
        <taxon>Lachnospiraceae</taxon>
        <taxon>Enterocloster</taxon>
    </lineage>
</organism>
<comment type="subcellular location">
    <subcellularLocation>
        <location evidence="1 7">Cell membrane</location>
        <topology evidence="1 7">Multi-pass membrane protein</topology>
    </subcellularLocation>
</comment>
<evidence type="ECO:0000259" key="8">
    <source>
        <dbReference type="PROSITE" id="PS50928"/>
    </source>
</evidence>
<keyword evidence="3" id="KW-1003">Cell membrane</keyword>
<dbReference type="PANTHER" id="PTHR43163">
    <property type="entry name" value="DIPEPTIDE TRANSPORT SYSTEM PERMEASE PROTEIN DPPB-RELATED"/>
    <property type="match status" value="1"/>
</dbReference>
<proteinExistence type="inferred from homology"/>
<gene>
    <name evidence="9" type="ORF">WMQ36_11000</name>
</gene>
<reference evidence="9 10" key="1">
    <citation type="submission" date="2024-03" db="EMBL/GenBank/DDBJ databases">
        <title>Human intestinal bacterial collection.</title>
        <authorList>
            <person name="Pauvert C."/>
            <person name="Hitch T.C.A."/>
            <person name="Clavel T."/>
        </authorList>
    </citation>
    <scope>NUCLEOTIDE SEQUENCE [LARGE SCALE GENOMIC DNA]</scope>
    <source>
        <strain evidence="9 10">CLA-SR-H021</strain>
    </source>
</reference>
<evidence type="ECO:0000313" key="10">
    <source>
        <dbReference type="Proteomes" id="UP001454086"/>
    </source>
</evidence>
<sequence length="321" mass="35301">MLKYIVKRFVQMIVVLFVVSILVFMLTNFIGDPVDMLVPENATVEQVESARARLGLNKPLPVQYGIFLKDVLHGNFGKSYTYGKPAMGLIMERMPATLELVAIAALLVLFIAIPLGVYAGAYPKRRSSRIIMSGSILGISLPSFWVGMMMIYIFAVMLRALPASGRGNTVNVLGVNLSVFAPGGLRFLILPAVTLALTNVATTLRLTRSGIMENMRQDYIKFARAKGVSSRSLLFGHALKNALIPVITIFGMDLGNMIAFTTITETIFAWPGMGKLLIDAINKSDRPIIVAYLMTAACMFVVLNFVVDLLYTLVDPRIELR</sequence>
<comment type="similarity">
    <text evidence="7">Belongs to the binding-protein-dependent transport system permease family.</text>
</comment>
<evidence type="ECO:0000313" key="9">
    <source>
        <dbReference type="EMBL" id="MEQ2425502.1"/>
    </source>
</evidence>
<evidence type="ECO:0000256" key="2">
    <source>
        <dbReference type="ARBA" id="ARBA00022448"/>
    </source>
</evidence>
<dbReference type="InterPro" id="IPR000515">
    <property type="entry name" value="MetI-like"/>
</dbReference>
<keyword evidence="5" id="KW-1133">Transmembrane helix</keyword>
<dbReference type="Pfam" id="PF19300">
    <property type="entry name" value="BPD_transp_1_N"/>
    <property type="match status" value="1"/>
</dbReference>
<dbReference type="Pfam" id="PF00528">
    <property type="entry name" value="BPD_transp_1"/>
    <property type="match status" value="1"/>
</dbReference>
<evidence type="ECO:0000256" key="7">
    <source>
        <dbReference type="RuleBase" id="RU363032"/>
    </source>
</evidence>
<evidence type="ECO:0000256" key="5">
    <source>
        <dbReference type="ARBA" id="ARBA00022989"/>
    </source>
</evidence>
<dbReference type="Proteomes" id="UP001454086">
    <property type="component" value="Unassembled WGS sequence"/>
</dbReference>
<dbReference type="SUPFAM" id="SSF161098">
    <property type="entry name" value="MetI-like"/>
    <property type="match status" value="1"/>
</dbReference>
<evidence type="ECO:0000256" key="4">
    <source>
        <dbReference type="ARBA" id="ARBA00022692"/>
    </source>
</evidence>
<evidence type="ECO:0000256" key="3">
    <source>
        <dbReference type="ARBA" id="ARBA00022475"/>
    </source>
</evidence>
<evidence type="ECO:0000256" key="1">
    <source>
        <dbReference type="ARBA" id="ARBA00004651"/>
    </source>
</evidence>
<keyword evidence="6" id="KW-0472">Membrane</keyword>
<comment type="caution">
    <text evidence="9">The sequence shown here is derived from an EMBL/GenBank/DDBJ whole genome shotgun (WGS) entry which is preliminary data.</text>
</comment>
<dbReference type="PANTHER" id="PTHR43163:SF2">
    <property type="entry name" value="ABC TRANSPORTER PERMEASE PROTEIN"/>
    <property type="match status" value="1"/>
</dbReference>